<dbReference type="Proteomes" id="UP000321814">
    <property type="component" value="Unassembled WGS sequence"/>
</dbReference>
<dbReference type="AlphaFoldDB" id="A0A5C8LTC1"/>
<sequence>MKSKLAVMVALACASSQVVAVEPQSIQTSSGFDITPLLTTGLKHDDNVASTSANEIDSWIMTVVPSVKAVLDDGVSKTELTAAVANGTYFDSSADNFTDTFVGGLFDTQLSEQGKFNAKADFVWGHEDRGTGITEGLSNGQDEPTRFNNQTVSGYYEYGAKAAPARVRFGAKYFNKEYMNQREVTQFRDYDSVLGGVNFYYDTLSGVSAVLESSVEDTGYDFVDPTAPRDSKDTNVKVGAEWQISALTSGEAKIGYQKKNFDDSAREDFSGVAWTVNANWSPLTYSVFNIGTGRKAKDPLQGGDYIKETTYVAGWSHNWSETVQTNLSYNRMEEDYVGVARKDENDSYTASIKYAFRRFVDVSLFTTVTDKTSSVQGIEFDRNITGISFDFSL</sequence>
<dbReference type="OrthoDB" id="9153755at2"/>
<dbReference type="EMBL" id="VRLR01000006">
    <property type="protein sequence ID" value="TXK80566.1"/>
    <property type="molecule type" value="Genomic_DNA"/>
</dbReference>
<dbReference type="InterPro" id="IPR018759">
    <property type="entry name" value="BBP2_2"/>
</dbReference>
<proteinExistence type="predicted"/>
<name>A0A5C8LTC1_9GAMM</name>
<evidence type="ECO:0000313" key="2">
    <source>
        <dbReference type="EMBL" id="TXK80566.1"/>
    </source>
</evidence>
<evidence type="ECO:0000313" key="3">
    <source>
        <dbReference type="Proteomes" id="UP000321814"/>
    </source>
</evidence>
<keyword evidence="3" id="KW-1185">Reference proteome</keyword>
<evidence type="ECO:0000256" key="1">
    <source>
        <dbReference type="SAM" id="SignalP"/>
    </source>
</evidence>
<dbReference type="RefSeq" id="WP_147904465.1">
    <property type="nucleotide sequence ID" value="NZ_BAAAGC010000010.1"/>
</dbReference>
<organism evidence="2 3">
    <name type="scientific">Rheinheimera tangshanensis</name>
    <dbReference type="NCBI Taxonomy" id="400153"/>
    <lineage>
        <taxon>Bacteria</taxon>
        <taxon>Pseudomonadati</taxon>
        <taxon>Pseudomonadota</taxon>
        <taxon>Gammaproteobacteria</taxon>
        <taxon>Chromatiales</taxon>
        <taxon>Chromatiaceae</taxon>
        <taxon>Rheinheimera</taxon>
    </lineage>
</organism>
<dbReference type="Pfam" id="PF10082">
    <property type="entry name" value="BBP2_2"/>
    <property type="match status" value="1"/>
</dbReference>
<keyword evidence="1" id="KW-0732">Signal</keyword>
<feature type="chain" id="PRO_5023067117" evidence="1">
    <location>
        <begin position="21"/>
        <end position="393"/>
    </location>
</feature>
<feature type="signal peptide" evidence="1">
    <location>
        <begin position="1"/>
        <end position="20"/>
    </location>
</feature>
<reference evidence="2 3" key="1">
    <citation type="submission" date="2019-08" db="EMBL/GenBank/DDBJ databases">
        <title>Draft genome analysis of Rheinheimera tangshanensis isolated from the roots of fresh rice plants (Oryza sativa).</title>
        <authorList>
            <person name="Yu Q."/>
            <person name="Qi Y."/>
            <person name="Zhang H."/>
            <person name="Pu J."/>
        </authorList>
    </citation>
    <scope>NUCLEOTIDE SEQUENCE [LARGE SCALE GENOMIC DNA]</scope>
    <source>
        <strain evidence="2 3">JA3-B52</strain>
    </source>
</reference>
<comment type="caution">
    <text evidence="2">The sequence shown here is derived from an EMBL/GenBank/DDBJ whole genome shotgun (WGS) entry which is preliminary data.</text>
</comment>
<gene>
    <name evidence="2" type="ORF">FU839_11485</name>
</gene>
<accession>A0A5C8LTC1</accession>
<protein>
    <submittedName>
        <fullName evidence="2">Outer membrane beta-barrel protein</fullName>
    </submittedName>
</protein>